<feature type="region of interest" description="Disordered" evidence="1">
    <location>
        <begin position="1"/>
        <end position="36"/>
    </location>
</feature>
<feature type="compositionally biased region" description="Basic residues" evidence="1">
    <location>
        <begin position="1"/>
        <end position="11"/>
    </location>
</feature>
<evidence type="ECO:0000256" key="1">
    <source>
        <dbReference type="SAM" id="MobiDB-lite"/>
    </source>
</evidence>
<evidence type="ECO:0000313" key="2">
    <source>
        <dbReference type="EMBL" id="KKL96799.1"/>
    </source>
</evidence>
<gene>
    <name evidence="2" type="ORF">LCGC14_1840850</name>
</gene>
<dbReference type="AlphaFoldDB" id="A0A0F9GDB2"/>
<feature type="region of interest" description="Disordered" evidence="1">
    <location>
        <begin position="41"/>
        <end position="60"/>
    </location>
</feature>
<comment type="caution">
    <text evidence="2">The sequence shown here is derived from an EMBL/GenBank/DDBJ whole genome shotgun (WGS) entry which is preliminary data.</text>
</comment>
<accession>A0A0F9GDB2</accession>
<sequence>MSQLKHFQKMARAHEEGRQDAIHNRGNQAHTHKNDARVAYKNGFGDGQLTRTSLKRQGLL</sequence>
<protein>
    <submittedName>
        <fullName evidence="2">Uncharacterized protein</fullName>
    </submittedName>
</protein>
<dbReference type="EMBL" id="LAZR01018335">
    <property type="protein sequence ID" value="KKL96799.1"/>
    <property type="molecule type" value="Genomic_DNA"/>
</dbReference>
<reference evidence="2" key="1">
    <citation type="journal article" date="2015" name="Nature">
        <title>Complex archaea that bridge the gap between prokaryotes and eukaryotes.</title>
        <authorList>
            <person name="Spang A."/>
            <person name="Saw J.H."/>
            <person name="Jorgensen S.L."/>
            <person name="Zaremba-Niedzwiedzka K."/>
            <person name="Martijn J."/>
            <person name="Lind A.E."/>
            <person name="van Eijk R."/>
            <person name="Schleper C."/>
            <person name="Guy L."/>
            <person name="Ettema T.J."/>
        </authorList>
    </citation>
    <scope>NUCLEOTIDE SEQUENCE</scope>
</reference>
<organism evidence="2">
    <name type="scientific">marine sediment metagenome</name>
    <dbReference type="NCBI Taxonomy" id="412755"/>
    <lineage>
        <taxon>unclassified sequences</taxon>
        <taxon>metagenomes</taxon>
        <taxon>ecological metagenomes</taxon>
    </lineage>
</organism>
<feature type="compositionally biased region" description="Basic and acidic residues" evidence="1">
    <location>
        <begin position="12"/>
        <end position="23"/>
    </location>
</feature>
<proteinExistence type="predicted"/>
<name>A0A0F9GDB2_9ZZZZ</name>